<dbReference type="InterPro" id="IPR006439">
    <property type="entry name" value="HAD-SF_hydro_IA"/>
</dbReference>
<dbReference type="InterPro" id="IPR036412">
    <property type="entry name" value="HAD-like_sf"/>
</dbReference>
<sequence>MSKIDTIIFDLGGVLIDWNPKYVYREVFDGDEEKVDWFLNEICTMDWNVAHDAGRSLKDGTELLINQYPQYEAWIRIYYDRWADMLGGPIKDSVNILNKLKKANMTQLYALTNWSAETFPVALERYDFLQHFEGIVVSGTEKTRKPFAKIYEIIIDRYTITPENAVFIDDNLDNVEAAQRLGIHGIHFNSASQLEADLIKLGVQV</sequence>
<organism evidence="1 2">
    <name type="scientific">Aureibaculum flavum</name>
    <dbReference type="NCBI Taxonomy" id="2795986"/>
    <lineage>
        <taxon>Bacteria</taxon>
        <taxon>Pseudomonadati</taxon>
        <taxon>Bacteroidota</taxon>
        <taxon>Flavobacteriia</taxon>
        <taxon>Flavobacteriales</taxon>
        <taxon>Flavobacteriaceae</taxon>
        <taxon>Aureibaculum</taxon>
    </lineage>
</organism>
<reference evidence="1 2" key="1">
    <citation type="submission" date="2020-12" db="EMBL/GenBank/DDBJ databases">
        <title>Aureibaculum luteum sp. nov. and Aureibaculum flavum sp. nov., novel members of the family Flavobacteriaceae isolated from Antarctic intertidal sediments.</title>
        <authorList>
            <person name="He X."/>
            <person name="Zhang X."/>
        </authorList>
    </citation>
    <scope>NUCLEOTIDE SEQUENCE [LARGE SCALE GENOMIC DNA]</scope>
    <source>
        <strain evidence="1 2">A20</strain>
    </source>
</reference>
<dbReference type="SFLD" id="SFLDG01129">
    <property type="entry name" value="C1.5:_HAD__Beta-PGM__Phosphata"/>
    <property type="match status" value="1"/>
</dbReference>
<dbReference type="SUPFAM" id="SSF56784">
    <property type="entry name" value="HAD-like"/>
    <property type="match status" value="1"/>
</dbReference>
<dbReference type="PANTHER" id="PTHR43611">
    <property type="entry name" value="ALPHA-D-GLUCOSE 1-PHOSPHATE PHOSPHATASE"/>
    <property type="match status" value="1"/>
</dbReference>
<keyword evidence="2" id="KW-1185">Reference proteome</keyword>
<dbReference type="Pfam" id="PF00702">
    <property type="entry name" value="Hydrolase"/>
    <property type="match status" value="1"/>
</dbReference>
<dbReference type="EMBL" id="JAEHFJ010000001">
    <property type="protein sequence ID" value="MBJ2173037.1"/>
    <property type="molecule type" value="Genomic_DNA"/>
</dbReference>
<proteinExistence type="predicted"/>
<comment type="caution">
    <text evidence="1">The sequence shown here is derived from an EMBL/GenBank/DDBJ whole genome shotgun (WGS) entry which is preliminary data.</text>
</comment>
<dbReference type="RefSeq" id="WP_198839843.1">
    <property type="nucleotide sequence ID" value="NZ_JAEHFJ010000001.1"/>
</dbReference>
<evidence type="ECO:0000313" key="2">
    <source>
        <dbReference type="Proteomes" id="UP000623301"/>
    </source>
</evidence>
<dbReference type="Gene3D" id="3.40.50.1000">
    <property type="entry name" value="HAD superfamily/HAD-like"/>
    <property type="match status" value="1"/>
</dbReference>
<dbReference type="Proteomes" id="UP000623301">
    <property type="component" value="Unassembled WGS sequence"/>
</dbReference>
<gene>
    <name evidence="1" type="ORF">JBL43_02230</name>
</gene>
<dbReference type="SFLD" id="SFLDS00003">
    <property type="entry name" value="Haloacid_Dehalogenase"/>
    <property type="match status" value="1"/>
</dbReference>
<dbReference type="CDD" id="cd02603">
    <property type="entry name" value="HAD_sEH-N_like"/>
    <property type="match status" value="1"/>
</dbReference>
<protein>
    <submittedName>
        <fullName evidence="1">HAD family phosphatase</fullName>
    </submittedName>
</protein>
<dbReference type="NCBIfam" id="TIGR01509">
    <property type="entry name" value="HAD-SF-IA-v3"/>
    <property type="match status" value="1"/>
</dbReference>
<dbReference type="Gene3D" id="1.10.150.240">
    <property type="entry name" value="Putative phosphatase, domain 2"/>
    <property type="match status" value="1"/>
</dbReference>
<dbReference type="InterPro" id="IPR023198">
    <property type="entry name" value="PGP-like_dom2"/>
</dbReference>
<name>A0ABS0WM53_9FLAO</name>
<evidence type="ECO:0000313" key="1">
    <source>
        <dbReference type="EMBL" id="MBJ2173037.1"/>
    </source>
</evidence>
<dbReference type="InterPro" id="IPR023214">
    <property type="entry name" value="HAD_sf"/>
</dbReference>
<dbReference type="PANTHER" id="PTHR43611:SF3">
    <property type="entry name" value="FLAVIN MONONUCLEOTIDE HYDROLASE 1, CHLOROPLATIC"/>
    <property type="match status" value="1"/>
</dbReference>
<accession>A0ABS0WM53</accession>